<keyword evidence="3" id="KW-1185">Reference proteome</keyword>
<evidence type="ECO:0000313" key="3">
    <source>
        <dbReference type="Proteomes" id="UP000018227"/>
    </source>
</evidence>
<dbReference type="HOGENOM" id="CLU_066636_1_0_9"/>
<feature type="domain" description="Transposase (putative) YhgA-like" evidence="1">
    <location>
        <begin position="77"/>
        <end position="200"/>
    </location>
</feature>
<evidence type="ECO:0000313" key="2">
    <source>
        <dbReference type="EMBL" id="ESL04661.1"/>
    </source>
</evidence>
<dbReference type="eggNOG" id="COG5464">
    <property type="taxonomic scope" value="Bacteria"/>
</dbReference>
<accession>V2YAI8</accession>
<dbReference type="InterPro" id="IPR006842">
    <property type="entry name" value="Transposase_31"/>
</dbReference>
<dbReference type="EMBL" id="ACIL03000002">
    <property type="protein sequence ID" value="ESL04661.1"/>
    <property type="molecule type" value="Genomic_DNA"/>
</dbReference>
<dbReference type="STRING" id="592026.GCWU0000282_000048"/>
<name>V2YAI8_9FIRM</name>
<protein>
    <recommendedName>
        <fullName evidence="1">Transposase (putative) YhgA-like domain-containing protein</fullName>
    </recommendedName>
</protein>
<dbReference type="AlphaFoldDB" id="V2YAI8"/>
<organism evidence="2 3">
    <name type="scientific">Catonella morbi ATCC 51271</name>
    <dbReference type="NCBI Taxonomy" id="592026"/>
    <lineage>
        <taxon>Bacteria</taxon>
        <taxon>Bacillati</taxon>
        <taxon>Bacillota</taxon>
        <taxon>Clostridia</taxon>
        <taxon>Lachnospirales</taxon>
        <taxon>Lachnospiraceae</taxon>
        <taxon>Catonella</taxon>
    </lineage>
</organism>
<gene>
    <name evidence="2" type="ORF">GCWU0000282_000048</name>
</gene>
<sequence length="365" mass="41424">MGEKDILEKKLFMFNDVFADFLNGIIFNGRQIVEESELFDLSGWSHYKADDSRHRYQDRDVVKLWKKKNVVISLIGIENQDVPDKDMVFRVLSYDGASYKTQLAKKDEDKRKHLKDKKNTEIVEIGKEDEKDIFPVITFVVYYGEEEWKYETTLKKRLKIGDGLDEFVSDYKINLIDLKKFTEDDINKFKKDFKLLVNYMVKGSNHDAGSIELNHPEEVSELVLRLTGEELPIPRENDGGKTMEKFFEPMFARMAEKAEARGMAKGMTEGMAKGMTEGMAKGLAEGKAKGMTEGLAKGMTEGMAKGLAEGKARGLAEGLVEGKAEGENRIVKLISLLISDGKNDTVKEVLEDAKLRNRLCEEYGI</sequence>
<reference evidence="2 3" key="1">
    <citation type="submission" date="2013-06" db="EMBL/GenBank/DDBJ databases">
        <authorList>
            <person name="Weinstock G."/>
            <person name="Sodergren E."/>
            <person name="Clifton S."/>
            <person name="Fulton L."/>
            <person name="Fulton B."/>
            <person name="Courtney L."/>
            <person name="Fronick C."/>
            <person name="Harrison M."/>
            <person name="Strong C."/>
            <person name="Farmer C."/>
            <person name="Delahaunty K."/>
            <person name="Markovic C."/>
            <person name="Hall O."/>
            <person name="Minx P."/>
            <person name="Tomlinson C."/>
            <person name="Mitreva M."/>
            <person name="Nelson J."/>
            <person name="Hou S."/>
            <person name="Wollam A."/>
            <person name="Pepin K.H."/>
            <person name="Johnson M."/>
            <person name="Bhonagiri V."/>
            <person name="Nash W.E."/>
            <person name="Warren W."/>
            <person name="Chinwalla A."/>
            <person name="Mardis E.R."/>
            <person name="Wilson R.K."/>
        </authorList>
    </citation>
    <scope>NUCLEOTIDE SEQUENCE [LARGE SCALE GENOMIC DNA]</scope>
    <source>
        <strain evidence="2 3">ATCC 51271</strain>
    </source>
</reference>
<dbReference type="Proteomes" id="UP000018227">
    <property type="component" value="Unassembled WGS sequence"/>
</dbReference>
<comment type="caution">
    <text evidence="2">The sequence shown here is derived from an EMBL/GenBank/DDBJ whole genome shotgun (WGS) entry which is preliminary data.</text>
</comment>
<proteinExistence type="predicted"/>
<evidence type="ECO:0000259" key="1">
    <source>
        <dbReference type="Pfam" id="PF04754"/>
    </source>
</evidence>
<dbReference type="Pfam" id="PF04754">
    <property type="entry name" value="Transposase_31"/>
    <property type="match status" value="1"/>
</dbReference>
<dbReference type="OrthoDB" id="2027750at2"/>
<dbReference type="RefSeq" id="WP_023352953.1">
    <property type="nucleotide sequence ID" value="NZ_KI535366.1"/>
</dbReference>